<gene>
    <name evidence="1" type="ORF">B296_00043365</name>
</gene>
<accession>A0A426YMN7</accession>
<protein>
    <submittedName>
        <fullName evidence="1">Uncharacterized protein</fullName>
    </submittedName>
</protein>
<dbReference type="AlphaFoldDB" id="A0A426YMN7"/>
<evidence type="ECO:0000313" key="2">
    <source>
        <dbReference type="Proteomes" id="UP000287651"/>
    </source>
</evidence>
<reference evidence="1 2" key="1">
    <citation type="journal article" date="2014" name="Agronomy (Basel)">
        <title>A Draft Genome Sequence for Ensete ventricosum, the Drought-Tolerant Tree Against Hunger.</title>
        <authorList>
            <person name="Harrison J."/>
            <person name="Moore K.A."/>
            <person name="Paszkiewicz K."/>
            <person name="Jones T."/>
            <person name="Grant M."/>
            <person name="Ambacheew D."/>
            <person name="Muzemil S."/>
            <person name="Studholme D.J."/>
        </authorList>
    </citation>
    <scope>NUCLEOTIDE SEQUENCE [LARGE SCALE GENOMIC DNA]</scope>
</reference>
<proteinExistence type="predicted"/>
<sequence length="288" mass="31666">MRMAYGCTNTGKYASTHHSGAVVSASPLDDRGSVSSRVLSEDPYIEASDREWGIPSRSIAAASLEQQRWSNPPLHSIVIESLDLVSSTPTPLAPVDDTIGAHHLRCPQPTPPLQSRPLVLLRCPIFVPDRNRYPPPSLLCCSPPLSLLSPAPASFSSSPIDAIHTMLLYCQNCRSIAVVASLLLAKFYHIWYSTQKFLMRPFSRYLLRTTVVGTTSADRTLVLYLLSIFVCRSHWSQAPCCLVASSSSIVARLRFPSVLTVALSKATCSLSSLMLFYRIPLPHYGLLH</sequence>
<name>A0A426YMN7_ENSVE</name>
<organism evidence="1 2">
    <name type="scientific">Ensete ventricosum</name>
    <name type="common">Abyssinian banana</name>
    <name type="synonym">Musa ensete</name>
    <dbReference type="NCBI Taxonomy" id="4639"/>
    <lineage>
        <taxon>Eukaryota</taxon>
        <taxon>Viridiplantae</taxon>
        <taxon>Streptophyta</taxon>
        <taxon>Embryophyta</taxon>
        <taxon>Tracheophyta</taxon>
        <taxon>Spermatophyta</taxon>
        <taxon>Magnoliopsida</taxon>
        <taxon>Liliopsida</taxon>
        <taxon>Zingiberales</taxon>
        <taxon>Musaceae</taxon>
        <taxon>Ensete</taxon>
    </lineage>
</organism>
<evidence type="ECO:0000313" key="1">
    <source>
        <dbReference type="EMBL" id="RRT52982.1"/>
    </source>
</evidence>
<dbReference type="EMBL" id="AMZH03011378">
    <property type="protein sequence ID" value="RRT52982.1"/>
    <property type="molecule type" value="Genomic_DNA"/>
</dbReference>
<dbReference type="Proteomes" id="UP000287651">
    <property type="component" value="Unassembled WGS sequence"/>
</dbReference>
<comment type="caution">
    <text evidence="1">The sequence shown here is derived from an EMBL/GenBank/DDBJ whole genome shotgun (WGS) entry which is preliminary data.</text>
</comment>